<evidence type="ECO:0000313" key="2">
    <source>
        <dbReference type="Proteomes" id="UP001500542"/>
    </source>
</evidence>
<dbReference type="EMBL" id="BAAAHK010000024">
    <property type="protein sequence ID" value="GAA0962912.1"/>
    <property type="molecule type" value="Genomic_DNA"/>
</dbReference>
<name>A0ABP4CB98_9ACTN</name>
<dbReference type="RefSeq" id="WP_343983784.1">
    <property type="nucleotide sequence ID" value="NZ_BAAAHK010000024.1"/>
</dbReference>
<evidence type="ECO:0008006" key="3">
    <source>
        <dbReference type="Google" id="ProtNLM"/>
    </source>
</evidence>
<accession>A0ABP4CB98</accession>
<organism evidence="1 2">
    <name type="scientific">Kribbella koreensis</name>
    <dbReference type="NCBI Taxonomy" id="57909"/>
    <lineage>
        <taxon>Bacteria</taxon>
        <taxon>Bacillati</taxon>
        <taxon>Actinomycetota</taxon>
        <taxon>Actinomycetes</taxon>
        <taxon>Propionibacteriales</taxon>
        <taxon>Kribbellaceae</taxon>
        <taxon>Kribbella</taxon>
    </lineage>
</organism>
<protein>
    <recommendedName>
        <fullName evidence="3">Rubredoxin</fullName>
    </recommendedName>
</protein>
<proteinExistence type="predicted"/>
<gene>
    <name evidence="1" type="ORF">GCM10009554_81560</name>
</gene>
<dbReference type="Proteomes" id="UP001500542">
    <property type="component" value="Unassembled WGS sequence"/>
</dbReference>
<reference evidence="2" key="1">
    <citation type="journal article" date="2019" name="Int. J. Syst. Evol. Microbiol.">
        <title>The Global Catalogue of Microorganisms (GCM) 10K type strain sequencing project: providing services to taxonomists for standard genome sequencing and annotation.</title>
        <authorList>
            <consortium name="The Broad Institute Genomics Platform"/>
            <consortium name="The Broad Institute Genome Sequencing Center for Infectious Disease"/>
            <person name="Wu L."/>
            <person name="Ma J."/>
        </authorList>
    </citation>
    <scope>NUCLEOTIDE SEQUENCE [LARGE SCALE GENOMIC DNA]</scope>
    <source>
        <strain evidence="2">JCM 10977</strain>
    </source>
</reference>
<keyword evidence="2" id="KW-1185">Reference proteome</keyword>
<comment type="caution">
    <text evidence="1">The sequence shown here is derived from an EMBL/GenBank/DDBJ whole genome shotgun (WGS) entry which is preliminary data.</text>
</comment>
<sequence length="63" mass="6969">MRTRRRGPIDDTWYCVLCDDTVPFERVNPGDHPADDLSDEWICVACGSAVLIAPAAQALHRTA</sequence>
<evidence type="ECO:0000313" key="1">
    <source>
        <dbReference type="EMBL" id="GAA0962912.1"/>
    </source>
</evidence>